<dbReference type="InterPro" id="IPR008551">
    <property type="entry name" value="TANGO2"/>
</dbReference>
<dbReference type="PANTHER" id="PTHR17985">
    <property type="entry name" value="SER/THR-RICH PROTEIN T10 IN DGCR REGION"/>
    <property type="match status" value="1"/>
</dbReference>
<proteinExistence type="predicted"/>
<dbReference type="RefSeq" id="WP_340931340.1">
    <property type="nucleotide sequence ID" value="NZ_CP150496.1"/>
</dbReference>
<dbReference type="PANTHER" id="PTHR17985:SF8">
    <property type="entry name" value="TRANSPORT AND GOLGI ORGANIZATION PROTEIN 2 HOMOLOG"/>
    <property type="match status" value="1"/>
</dbReference>
<sequence length="226" mass="26047">MCTVTYLPLGNKNFILTSNRDETPLRKTLPPKDYVEDGVVLTYPKDEVAGGTWIGLSGKKRLVCLLNGGFTIHKRKDSYKMSRGVIVKKILTDANAVSFINQFDFEGIEPFTLILVDWENCLKTFELVWDGEQKHFTELPQEPKIWSSSTLYTDEMKTQRRIWFSEWLDINTVFEQDNILQFHQNESKGTADISLKMKRDIVETVSVTSVKKESSSVNMLYLDFVN</sequence>
<dbReference type="Proteomes" id="UP001491088">
    <property type="component" value="Chromosome"/>
</dbReference>
<gene>
    <name evidence="1" type="ORF">WG950_07360</name>
</gene>
<dbReference type="EMBL" id="CP150496">
    <property type="protein sequence ID" value="WYW54345.1"/>
    <property type="molecule type" value="Genomic_DNA"/>
</dbReference>
<reference evidence="1 2" key="1">
    <citation type="submission" date="2024-03" db="EMBL/GenBank/DDBJ databases">
        <authorList>
            <person name="Cao K."/>
        </authorList>
    </citation>
    <scope>NUCLEOTIDE SEQUENCE [LARGE SCALE GENOMIC DNA]</scope>
    <source>
        <strain evidence="1 2">MCCC 1K00696</strain>
    </source>
</reference>
<accession>A0ABZ2TMH9</accession>
<keyword evidence="2" id="KW-1185">Reference proteome</keyword>
<protein>
    <submittedName>
        <fullName evidence="1">NRDE family protein</fullName>
    </submittedName>
</protein>
<dbReference type="Pfam" id="PF05742">
    <property type="entry name" value="TANGO2"/>
    <property type="match status" value="1"/>
</dbReference>
<evidence type="ECO:0000313" key="1">
    <source>
        <dbReference type="EMBL" id="WYW54345.1"/>
    </source>
</evidence>
<evidence type="ECO:0000313" key="2">
    <source>
        <dbReference type="Proteomes" id="UP001491088"/>
    </source>
</evidence>
<name>A0ABZ2TMH9_9FLAO</name>
<organism evidence="1 2">
    <name type="scientific">Polaribacter marinaquae</name>
    <dbReference type="NCBI Taxonomy" id="1642819"/>
    <lineage>
        <taxon>Bacteria</taxon>
        <taxon>Pseudomonadati</taxon>
        <taxon>Bacteroidota</taxon>
        <taxon>Flavobacteriia</taxon>
        <taxon>Flavobacteriales</taxon>
        <taxon>Flavobacteriaceae</taxon>
    </lineage>
</organism>